<gene>
    <name evidence="1" type="ORF">BD310DRAFT_1027774</name>
</gene>
<proteinExistence type="predicted"/>
<sequence length="266" mass="30321">MLHELHVDERVGTATPSNSTRMVRLYVVMVADIPQLFHTQGASAAAEKSSRHQPLHNYQMLVGQQAYLAEAKAQLMTPIDAEDMLFVIKFVEEVHILKIRTEKQGAAAFVKYLSRLFQDYVKEDGLLGRPDKELWAEVDCSTAHGLETPYAMVVVDACKRMFLSHEYESTQKMTCRPALIIIVKDPYVNVYLAYLVDSVVWAQLHTIRLVDEDQLVIQLAKKFMDIRSMGRMLRESYAMVNIRSALSRAPHFFPKPTPPYGVVFTD</sequence>
<keyword evidence="2" id="KW-1185">Reference proteome</keyword>
<organism evidence="1 2">
    <name type="scientific">Dichomitus squalens</name>
    <dbReference type="NCBI Taxonomy" id="114155"/>
    <lineage>
        <taxon>Eukaryota</taxon>
        <taxon>Fungi</taxon>
        <taxon>Dikarya</taxon>
        <taxon>Basidiomycota</taxon>
        <taxon>Agaricomycotina</taxon>
        <taxon>Agaricomycetes</taxon>
        <taxon>Polyporales</taxon>
        <taxon>Polyporaceae</taxon>
        <taxon>Dichomitus</taxon>
    </lineage>
</organism>
<evidence type="ECO:0000313" key="2">
    <source>
        <dbReference type="Proteomes" id="UP000292082"/>
    </source>
</evidence>
<reference evidence="1 2" key="1">
    <citation type="submission" date="2019-01" db="EMBL/GenBank/DDBJ databases">
        <title>Draft genome sequences of three monokaryotic isolates of the white-rot basidiomycete fungus Dichomitus squalens.</title>
        <authorList>
            <consortium name="DOE Joint Genome Institute"/>
            <person name="Lopez S.C."/>
            <person name="Andreopoulos B."/>
            <person name="Pangilinan J."/>
            <person name="Lipzen A."/>
            <person name="Riley R."/>
            <person name="Ahrendt S."/>
            <person name="Ng V."/>
            <person name="Barry K."/>
            <person name="Daum C."/>
            <person name="Grigoriev I.V."/>
            <person name="Hilden K.S."/>
            <person name="Makela M.R."/>
            <person name="de Vries R.P."/>
        </authorList>
    </citation>
    <scope>NUCLEOTIDE SEQUENCE [LARGE SCALE GENOMIC DNA]</scope>
    <source>
        <strain evidence="1 2">CBS 464.89</strain>
    </source>
</reference>
<dbReference type="AlphaFoldDB" id="A0A4Q9Q7G6"/>
<name>A0A4Q9Q7G6_9APHY</name>
<dbReference type="EMBL" id="ML145091">
    <property type="protein sequence ID" value="TBU63100.1"/>
    <property type="molecule type" value="Genomic_DNA"/>
</dbReference>
<evidence type="ECO:0000313" key="1">
    <source>
        <dbReference type="EMBL" id="TBU63100.1"/>
    </source>
</evidence>
<protein>
    <submittedName>
        <fullName evidence="1">Uncharacterized protein</fullName>
    </submittedName>
</protein>
<accession>A0A4Q9Q7G6</accession>
<dbReference type="Proteomes" id="UP000292082">
    <property type="component" value="Unassembled WGS sequence"/>
</dbReference>